<dbReference type="Pfam" id="PF23598">
    <property type="entry name" value="LRR_14"/>
    <property type="match status" value="1"/>
</dbReference>
<evidence type="ECO:0000313" key="6">
    <source>
        <dbReference type="EMBL" id="KAL3727291.1"/>
    </source>
</evidence>
<feature type="transmembrane region" description="Helical" evidence="4">
    <location>
        <begin position="66"/>
        <end position="88"/>
    </location>
</feature>
<keyword evidence="3" id="KW-0611">Plant defense</keyword>
<evidence type="ECO:0000259" key="5">
    <source>
        <dbReference type="PROSITE" id="PS50104"/>
    </source>
</evidence>
<dbReference type="InterPro" id="IPR002182">
    <property type="entry name" value="NB-ARC"/>
</dbReference>
<dbReference type="InterPro" id="IPR055414">
    <property type="entry name" value="LRR_R13L4/SHOC2-like"/>
</dbReference>
<gene>
    <name evidence="6" type="ORF">ACJRO7_032085</name>
</gene>
<dbReference type="AlphaFoldDB" id="A0ABD3JGQ7"/>
<dbReference type="PANTHER" id="PTHR11017:SF570">
    <property type="entry name" value="DISEASE RESISTANCE PROTEIN (TIR-NBS CLASS)-RELATED"/>
    <property type="match status" value="1"/>
</dbReference>
<dbReference type="Pfam" id="PF01582">
    <property type="entry name" value="TIR"/>
    <property type="match status" value="1"/>
</dbReference>
<evidence type="ECO:0000256" key="1">
    <source>
        <dbReference type="ARBA" id="ARBA00022614"/>
    </source>
</evidence>
<dbReference type="InterPro" id="IPR058192">
    <property type="entry name" value="WHD_ROQ1-like"/>
</dbReference>
<dbReference type="InterPro" id="IPR042197">
    <property type="entry name" value="Apaf_helical"/>
</dbReference>
<dbReference type="Pfam" id="PF00931">
    <property type="entry name" value="NB-ARC"/>
    <property type="match status" value="1"/>
</dbReference>
<keyword evidence="7" id="KW-1185">Reference proteome</keyword>
<dbReference type="InterPro" id="IPR044974">
    <property type="entry name" value="Disease_R_plants"/>
</dbReference>
<dbReference type="Gene3D" id="3.80.10.10">
    <property type="entry name" value="Ribonuclease Inhibitor"/>
    <property type="match status" value="2"/>
</dbReference>
<keyword evidence="1" id="KW-0433">Leucine-rich repeat</keyword>
<dbReference type="InterPro" id="IPR035897">
    <property type="entry name" value="Toll_tir_struct_dom_sf"/>
</dbReference>
<dbReference type="PROSITE" id="PS50104">
    <property type="entry name" value="TIR"/>
    <property type="match status" value="1"/>
</dbReference>
<evidence type="ECO:0000313" key="7">
    <source>
        <dbReference type="Proteomes" id="UP001634007"/>
    </source>
</evidence>
<feature type="domain" description="TIR" evidence="5">
    <location>
        <begin position="97"/>
        <end position="251"/>
    </location>
</feature>
<name>A0ABD3JGQ7_EUCGL</name>
<keyword evidence="4" id="KW-0812">Transmembrane</keyword>
<dbReference type="SUPFAM" id="SSF52200">
    <property type="entry name" value="Toll/Interleukin receptor TIR domain"/>
    <property type="match status" value="1"/>
</dbReference>
<keyword evidence="2" id="KW-0677">Repeat</keyword>
<reference evidence="6 7" key="1">
    <citation type="submission" date="2024-11" db="EMBL/GenBank/DDBJ databases">
        <title>Chromosome-level genome assembly of Eucalyptus globulus Labill. provides insights into its genome evolution.</title>
        <authorList>
            <person name="Li X."/>
        </authorList>
    </citation>
    <scope>NUCLEOTIDE SEQUENCE [LARGE SCALE GENOMIC DNA]</scope>
    <source>
        <strain evidence="6">CL2024</strain>
        <tissue evidence="6">Fresh tender leaves</tissue>
    </source>
</reference>
<dbReference type="Gene3D" id="3.40.50.10140">
    <property type="entry name" value="Toll/interleukin-1 receptor homology (TIR) domain"/>
    <property type="match status" value="1"/>
</dbReference>
<proteinExistence type="predicted"/>
<dbReference type="InterPro" id="IPR032675">
    <property type="entry name" value="LRR_dom_sf"/>
</dbReference>
<comment type="caution">
    <text evidence="6">The sequence shown here is derived from an EMBL/GenBank/DDBJ whole genome shotgun (WGS) entry which is preliminary data.</text>
</comment>
<dbReference type="SUPFAM" id="SSF52058">
    <property type="entry name" value="L domain-like"/>
    <property type="match status" value="1"/>
</dbReference>
<dbReference type="EMBL" id="JBJKBG010000008">
    <property type="protein sequence ID" value="KAL3727291.1"/>
    <property type="molecule type" value="Genomic_DNA"/>
</dbReference>
<evidence type="ECO:0000256" key="2">
    <source>
        <dbReference type="ARBA" id="ARBA00022737"/>
    </source>
</evidence>
<dbReference type="SUPFAM" id="SSF52540">
    <property type="entry name" value="P-loop containing nucleoside triphosphate hydrolases"/>
    <property type="match status" value="1"/>
</dbReference>
<evidence type="ECO:0000256" key="4">
    <source>
        <dbReference type="SAM" id="Phobius"/>
    </source>
</evidence>
<dbReference type="SMART" id="SM00255">
    <property type="entry name" value="TIR"/>
    <property type="match status" value="1"/>
</dbReference>
<dbReference type="GO" id="GO:0051707">
    <property type="term" value="P:response to other organism"/>
    <property type="evidence" value="ECO:0007669"/>
    <property type="project" value="UniProtKB-ARBA"/>
</dbReference>
<dbReference type="InterPro" id="IPR027417">
    <property type="entry name" value="P-loop_NTPase"/>
</dbReference>
<sequence length="1070" mass="121044">MNSGERERGREASSLEHTLATWGHLSISKCSGPVVTWKTFFLFFLKSYFDFLSDSKEKRLAKKETLGHSVAALVAAFVAPVVLSMIAYEHLHRKKASKCEVFLSFSAEDSLKNFADSLYKGMVDAGILVFRKDYCLRRHEKIGLQAINSSKISIPILSRKYVSSGRCLDELVQIMKYKNDNLGQVVLPIFCRVKPASVRCKIDVRGPKVVEERERALTEISSMKGWKLDKIADGDEGQLVKLFVRKVLIELKKVLEPIITENLVGIKSPVEKIMEFADSCGSTLYVGIYGESGVGKTTLAKVIYNKLSKLFDHCSFIPNIAESCECYDIKYLKNQLNQDMEKKEEYDEDQPIATISSSFKRKKVLILLDDVNANYQLEVLVGERNWFAEGSRIIVTTREESVLDWAKVDYKHEHKAMKEDEAMILFARHAFLRDFPSMEFFSLSRVVVSIVRWLPLTLEIIGSYLFGKNRELWETTIKELRRLQQFQDSQESLELPRMGVQEILKIVYSALKVEQKKIFLDIACLLVGSDARIASCVWDTSDFNPLLEIEELISMSLIKIGDSHELRMHDEVRDFGRSIVREGHCNEPDNGSRLWDYEEASKMLEGNEGAATIRGLSLDKGNSRQTVDLDSSYEITDYTSEQFKNLVSLRFLSVSDANFEGDFNLIFSKLRWLRWERCPKNLKVENFAAKELAVLDLSGSMISGDWESRGLIKSAVKLKVLNLTGCGSLESTLFLSKFEHLEILILKNCNKLKKIQLSIGILETLVSLDLSGCSSLKELPPEVGNIKGLKELFLDQTDIQKIPNSMWSLVKLQRLSSQSCPRLRLNCDSVVKLESLAELVLAQTKITELPESIKNLQNLGILNISKTAIEKLPNAIGRLTKLRELDASECKKLTEVTLSICDLTSLHSLDLRGCSKLRKLPELPSNLTVVGVTCQSAKLPSFSHLSYLKQLRLRDCKSLVCIPKLPSTTLELEICGCEALKFLTPQEAVEDVEVSLKRLVIIRCKSLGKLDLSQFSLLGVLYALDCVKIQEIAGLDKLDRLESLIIQMDASIQLDKPFSSLRKRAYFRTQ</sequence>
<keyword evidence="4" id="KW-1133">Transmembrane helix</keyword>
<accession>A0ABD3JGQ7</accession>
<dbReference type="Gene3D" id="3.40.50.300">
    <property type="entry name" value="P-loop containing nucleotide triphosphate hydrolases"/>
    <property type="match status" value="1"/>
</dbReference>
<organism evidence="6 7">
    <name type="scientific">Eucalyptus globulus</name>
    <name type="common">Tasmanian blue gum</name>
    <dbReference type="NCBI Taxonomy" id="34317"/>
    <lineage>
        <taxon>Eukaryota</taxon>
        <taxon>Viridiplantae</taxon>
        <taxon>Streptophyta</taxon>
        <taxon>Embryophyta</taxon>
        <taxon>Tracheophyta</taxon>
        <taxon>Spermatophyta</taxon>
        <taxon>Magnoliopsida</taxon>
        <taxon>eudicotyledons</taxon>
        <taxon>Gunneridae</taxon>
        <taxon>Pentapetalae</taxon>
        <taxon>rosids</taxon>
        <taxon>malvids</taxon>
        <taxon>Myrtales</taxon>
        <taxon>Myrtaceae</taxon>
        <taxon>Myrtoideae</taxon>
        <taxon>Eucalypteae</taxon>
        <taxon>Eucalyptus</taxon>
    </lineage>
</organism>
<dbReference type="Pfam" id="PF23282">
    <property type="entry name" value="WHD_ROQ1"/>
    <property type="match status" value="1"/>
</dbReference>
<protein>
    <recommendedName>
        <fullName evidence="5">TIR domain-containing protein</fullName>
    </recommendedName>
</protein>
<dbReference type="InterPro" id="IPR000157">
    <property type="entry name" value="TIR_dom"/>
</dbReference>
<dbReference type="PRINTS" id="PR00364">
    <property type="entry name" value="DISEASERSIST"/>
</dbReference>
<keyword evidence="4" id="KW-0472">Membrane</keyword>
<dbReference type="PANTHER" id="PTHR11017">
    <property type="entry name" value="LEUCINE-RICH REPEAT-CONTAINING PROTEIN"/>
    <property type="match status" value="1"/>
</dbReference>
<evidence type="ECO:0000256" key="3">
    <source>
        <dbReference type="ARBA" id="ARBA00022821"/>
    </source>
</evidence>
<dbReference type="Proteomes" id="UP001634007">
    <property type="component" value="Unassembled WGS sequence"/>
</dbReference>
<dbReference type="GO" id="GO:0006952">
    <property type="term" value="P:defense response"/>
    <property type="evidence" value="ECO:0007669"/>
    <property type="project" value="UniProtKB-KW"/>
</dbReference>
<dbReference type="Gene3D" id="1.10.8.430">
    <property type="entry name" value="Helical domain of apoptotic protease-activating factors"/>
    <property type="match status" value="1"/>
</dbReference>